<evidence type="ECO:0000313" key="2">
    <source>
        <dbReference type="Proteomes" id="UP000537131"/>
    </source>
</evidence>
<organism evidence="1 2">
    <name type="scientific">Clostridium muellerianum</name>
    <dbReference type="NCBI Taxonomy" id="2716538"/>
    <lineage>
        <taxon>Bacteria</taxon>
        <taxon>Bacillati</taxon>
        <taxon>Bacillota</taxon>
        <taxon>Clostridia</taxon>
        <taxon>Eubacteriales</taxon>
        <taxon>Clostridiaceae</taxon>
        <taxon>Clostridium</taxon>
    </lineage>
</organism>
<proteinExistence type="predicted"/>
<reference evidence="1 2" key="1">
    <citation type="submission" date="2020-06" db="EMBL/GenBank/DDBJ databases">
        <title>Complete Genome Sequence of Clostridium muelleri sp. nov. P21T, an Acid-Alcohol Producing Acetogen Isolated from Old Hay.</title>
        <authorList>
            <person name="Duncan K.E."/>
            <person name="Tanner R.S."/>
        </authorList>
    </citation>
    <scope>NUCLEOTIDE SEQUENCE [LARGE SCALE GENOMIC DNA]</scope>
    <source>
        <strain evidence="1 2">P21</strain>
    </source>
</reference>
<protein>
    <submittedName>
        <fullName evidence="1">Uncharacterized protein</fullName>
    </submittedName>
</protein>
<comment type="caution">
    <text evidence="1">The sequence shown here is derived from an EMBL/GenBank/DDBJ whole genome shotgun (WGS) entry which is preliminary data.</text>
</comment>
<dbReference type="AlphaFoldDB" id="A0A7Y0EL63"/>
<accession>A0A7Y0EL63</accession>
<gene>
    <name evidence="1" type="ORF">HBE96_23250</name>
</gene>
<sequence>MAKVHLNYSKTEFLESSFREIVDMWKAHVKFNGWEVKNDDEGNNTNQGDTYKHVNIEDISFL</sequence>
<dbReference type="EMBL" id="JABBNI010000065">
    <property type="protein sequence ID" value="NMM65499.1"/>
    <property type="molecule type" value="Genomic_DNA"/>
</dbReference>
<name>A0A7Y0EL63_9CLOT</name>
<keyword evidence="2" id="KW-1185">Reference proteome</keyword>
<dbReference type="Proteomes" id="UP000537131">
    <property type="component" value="Unassembled WGS sequence"/>
</dbReference>
<evidence type="ECO:0000313" key="1">
    <source>
        <dbReference type="EMBL" id="NMM65499.1"/>
    </source>
</evidence>